<dbReference type="EMBL" id="JAPFFF010000003">
    <property type="protein sequence ID" value="KAK8893900.1"/>
    <property type="molecule type" value="Genomic_DNA"/>
</dbReference>
<keyword evidence="1" id="KW-0175">Coiled coil</keyword>
<gene>
    <name evidence="3" type="ORF">M9Y10_022329</name>
</gene>
<evidence type="ECO:0000256" key="2">
    <source>
        <dbReference type="SAM" id="MobiDB-lite"/>
    </source>
</evidence>
<keyword evidence="4" id="KW-1185">Reference proteome</keyword>
<accession>A0ABR2KVA0</accession>
<evidence type="ECO:0000256" key="1">
    <source>
        <dbReference type="SAM" id="Coils"/>
    </source>
</evidence>
<evidence type="ECO:0000313" key="3">
    <source>
        <dbReference type="EMBL" id="KAK8893900.1"/>
    </source>
</evidence>
<feature type="compositionally biased region" description="Polar residues" evidence="2">
    <location>
        <begin position="1232"/>
        <end position="1246"/>
    </location>
</feature>
<reference evidence="3 4" key="1">
    <citation type="submission" date="2024-04" db="EMBL/GenBank/DDBJ databases">
        <title>Tritrichomonas musculus Genome.</title>
        <authorList>
            <person name="Alves-Ferreira E."/>
            <person name="Grigg M."/>
            <person name="Lorenzi H."/>
            <person name="Galac M."/>
        </authorList>
    </citation>
    <scope>NUCLEOTIDE SEQUENCE [LARGE SCALE GENOMIC DNA]</scope>
    <source>
        <strain evidence="3 4">EAF2021</strain>
    </source>
</reference>
<feature type="compositionally biased region" description="Low complexity" evidence="2">
    <location>
        <begin position="1252"/>
        <end position="1280"/>
    </location>
</feature>
<name>A0ABR2KVA0_9EUKA</name>
<sequence>MDTVFSSLDDDIQEINNTLQFKKGINADRMSKDLFKLIDLITDFFINFQITEPQNIKLFGLFLPIHAQCFSIFSSQGIFSQYEISHFWTLFIKEFMKATDCLVKHDFSKFSSQINENILPFLQNKDIDEAGNEYITKFIPNFISLLNELSTGNASLSIIALALNESEKLKMNYYDILVSLNLNGENVEIPQNHTNLFHEIEYTITFYHQLMGVREMIKHLSDSITVFSIKPIHNVDEIRIFSEKCIQLLILEIKSLINYTTDCQIHNFFRVCTLLNELIASSHLFMNQHIIEIWNKILPSLNMLSIALDESCELQQFSIILESQSTNTSYNFTVDKIRSLIDQGIPNDFRNSYYLFCYLIELRKKCNNSTIIPYIEKLISSTTTRIIYSKLIYDQQNLSTIFLLLDKEPSDIDVISYLKSCILKLVNIGFFPSPKNSLQLRIIIAICDSIVKSKEIEWIKYIPTSEMMMSLISFDNKIKAQMKNFLSVSESSTVFVDHFFIDEIEDSLITNIFKFAERQIQLSNQIRPHLFNFSVIYEIFPLINEIHKKYGQVNKKIRIDVENIIKSESTYIQLQKVINNGLFNKEEEEFIAKRAISFLVFLLYEPEEGDTYLDSFFDNMSSYFFVPHCTELLADCYKAFECFDSWRLSNPEELDDVFNSLLTVFNKILNGSSLQFDQMKNIEASFREKIGRIEPKWENEFNVNFTNIEKYTVIGPMLCTIAKILSTNNEHFPLSPNDVIRIVAQVNNARLIQNCLQKVINIDGAVFNVDVLNDLIQKIERNTISNVMADFVNHDVGEIINLFRNLDIVNPKFILNYFNNVYHFLCQQIEVSSFLCSSNVPKALKEVLSLLINYSSSSDHFKLREAINILNCLISSKSPFCLDHSIPSHDLNTFKSTINLFLEKADAILCLVQMKLYMRSANSEKDINHSPEINEKDEINMPNESESLLDPVLHQLSKMIDECPNDQPQSKGKQMNSTVIRMKSKVDSIKANKFDERFNILKNTDPNDYIKSEIEQLEGIHDNLSNKLFSFQTYNYDNEFQHIKSDQNLKKLEEELSQIELNNQEKRKDLENLSNEYENLLRERDEQFQCIQSEASEEHNRMSIMQLIINNDLDLSMFEQHVVDPQIVFLHEQLKDATTANTRLVRELRNRKFRIESPPLPQDAMIDILRETSQHRNWLSNDATNVMSLRSSLKHLQKQREDLFKELIGARISYTQQKISTLTSTSTLNVPNNLNIADNSNDIDNTNDVRDSNIPNSEDLNNNENSNNNTTDSSNINSTNQYFDTIDPKKHSDTVNEYMAELDKIAQTAEFRKDYAIIQEEFAFTADKLFFTLEEEIKELKNEIKLRKKYGDNLEAVQMKNLQNLLKVGMMPNNIH</sequence>
<comment type="caution">
    <text evidence="3">The sequence shown here is derived from an EMBL/GenBank/DDBJ whole genome shotgun (WGS) entry which is preliminary data.</text>
</comment>
<feature type="region of interest" description="Disordered" evidence="2">
    <location>
        <begin position="1232"/>
        <end position="1285"/>
    </location>
</feature>
<evidence type="ECO:0000313" key="4">
    <source>
        <dbReference type="Proteomes" id="UP001470230"/>
    </source>
</evidence>
<proteinExistence type="predicted"/>
<dbReference type="Proteomes" id="UP001470230">
    <property type="component" value="Unassembled WGS sequence"/>
</dbReference>
<feature type="coiled-coil region" evidence="1">
    <location>
        <begin position="1042"/>
        <end position="1090"/>
    </location>
</feature>
<organism evidence="3 4">
    <name type="scientific">Tritrichomonas musculus</name>
    <dbReference type="NCBI Taxonomy" id="1915356"/>
    <lineage>
        <taxon>Eukaryota</taxon>
        <taxon>Metamonada</taxon>
        <taxon>Parabasalia</taxon>
        <taxon>Tritrichomonadida</taxon>
        <taxon>Tritrichomonadidae</taxon>
        <taxon>Tritrichomonas</taxon>
    </lineage>
</organism>
<protein>
    <submittedName>
        <fullName evidence="3">Uncharacterized protein</fullName>
    </submittedName>
</protein>